<evidence type="ECO:0000256" key="10">
    <source>
        <dbReference type="HAMAP-Rule" id="MF_00815"/>
    </source>
</evidence>
<dbReference type="AlphaFoldDB" id="A0A6J4QPR7"/>
<dbReference type="PRINTS" id="PR00126">
    <property type="entry name" value="ATPASEGAMMA"/>
</dbReference>
<accession>A0A6J4QPR7</accession>
<keyword evidence="7 10" id="KW-0472">Membrane</keyword>
<sequence length="291" mass="32130">MASLRDLKRQIGSVKNIAKVTEALQTVSAVKFRKAEARVKKARPYADNVEEMMRDVARSASGDSPLLAGREVRRIVVATLTADRGLAGGFNAQVLRRTAQFRAEKGQEAELGQVASGRKSVAFFRFRNVELDEVYTGFTDTPTYEKAREIGRALTGLFEDEKADEVYLVYNRFESALTQRPVLKRLIPVATEEAEDEGERDDNLAYMEYVPDPETVLEQLVPRYVETMVWQALLEGAAGEHGARMTAMKNATDNANDLAKNLTLQMNKARQAQITGEIIEIAAGADALAAG</sequence>
<keyword evidence="4 10" id="KW-0813">Transport</keyword>
<evidence type="ECO:0000256" key="7">
    <source>
        <dbReference type="ARBA" id="ARBA00023136"/>
    </source>
</evidence>
<dbReference type="Gene3D" id="3.40.1380.10">
    <property type="match status" value="1"/>
</dbReference>
<protein>
    <recommendedName>
        <fullName evidence="10">ATP synthase gamma chain</fullName>
    </recommendedName>
    <alternativeName>
        <fullName evidence="10">ATP synthase F1 sector gamma subunit</fullName>
    </alternativeName>
    <alternativeName>
        <fullName evidence="10">F-ATPase gamma subunit</fullName>
    </alternativeName>
</protein>
<name>A0A6J4QPR7_9ACTN</name>
<comment type="similarity">
    <text evidence="3 10">Belongs to the ATPase gamma chain family.</text>
</comment>
<keyword evidence="11" id="KW-0378">Hydrolase</keyword>
<dbReference type="GO" id="GO:0042777">
    <property type="term" value="P:proton motive force-driven plasma membrane ATP synthesis"/>
    <property type="evidence" value="ECO:0007669"/>
    <property type="project" value="UniProtKB-UniRule"/>
</dbReference>
<keyword evidence="9 10" id="KW-0066">ATP synthesis</keyword>
<evidence type="ECO:0000313" key="11">
    <source>
        <dbReference type="EMBL" id="CAA9451220.1"/>
    </source>
</evidence>
<dbReference type="InterPro" id="IPR000131">
    <property type="entry name" value="ATP_synth_F1_gsu"/>
</dbReference>
<dbReference type="NCBIfam" id="TIGR01146">
    <property type="entry name" value="ATPsyn_F1gamma"/>
    <property type="match status" value="1"/>
</dbReference>
<dbReference type="EMBL" id="CADCUW010000600">
    <property type="protein sequence ID" value="CAA9451220.1"/>
    <property type="molecule type" value="Genomic_DNA"/>
</dbReference>
<evidence type="ECO:0000256" key="9">
    <source>
        <dbReference type="ARBA" id="ARBA00023310"/>
    </source>
</evidence>
<comment type="subunit">
    <text evidence="10">F-type ATPases have 2 components, CF(1) - the catalytic core - and CF(0) - the membrane proton channel. CF(1) has five subunits: alpha(3), beta(3), gamma(1), delta(1), epsilon(1). CF(0) has three main subunits: a, b and c.</text>
</comment>
<evidence type="ECO:0000256" key="5">
    <source>
        <dbReference type="ARBA" id="ARBA00022781"/>
    </source>
</evidence>
<comment type="subcellular location">
    <subcellularLocation>
        <location evidence="10">Cell membrane</location>
        <topology evidence="10">Peripheral membrane protein</topology>
    </subcellularLocation>
    <subcellularLocation>
        <location evidence="2">Membrane</location>
        <topology evidence="2">Peripheral membrane protein</topology>
    </subcellularLocation>
</comment>
<dbReference type="PANTHER" id="PTHR11693">
    <property type="entry name" value="ATP SYNTHASE GAMMA CHAIN"/>
    <property type="match status" value="1"/>
</dbReference>
<evidence type="ECO:0000256" key="6">
    <source>
        <dbReference type="ARBA" id="ARBA00023065"/>
    </source>
</evidence>
<dbReference type="GO" id="GO:0046933">
    <property type="term" value="F:proton-transporting ATP synthase activity, rotational mechanism"/>
    <property type="evidence" value="ECO:0007669"/>
    <property type="project" value="UniProtKB-UniRule"/>
</dbReference>
<comment type="function">
    <text evidence="1 10">Produces ATP from ADP in the presence of a proton gradient across the membrane. The gamma chain is believed to be important in regulating ATPase activity and the flow of protons through the CF(0) complex.</text>
</comment>
<evidence type="ECO:0000256" key="1">
    <source>
        <dbReference type="ARBA" id="ARBA00003456"/>
    </source>
</evidence>
<dbReference type="InterPro" id="IPR023632">
    <property type="entry name" value="ATP_synth_F1_gsu_CS"/>
</dbReference>
<dbReference type="HAMAP" id="MF_00815">
    <property type="entry name" value="ATP_synth_gamma_bact"/>
    <property type="match status" value="1"/>
</dbReference>
<organism evidence="11">
    <name type="scientific">uncultured Rubrobacteraceae bacterium</name>
    <dbReference type="NCBI Taxonomy" id="349277"/>
    <lineage>
        <taxon>Bacteria</taxon>
        <taxon>Bacillati</taxon>
        <taxon>Actinomycetota</taxon>
        <taxon>Rubrobacteria</taxon>
        <taxon>Rubrobacterales</taxon>
        <taxon>Rubrobacteraceae</taxon>
        <taxon>environmental samples</taxon>
    </lineage>
</organism>
<dbReference type="PANTHER" id="PTHR11693:SF22">
    <property type="entry name" value="ATP SYNTHASE SUBUNIT GAMMA, MITOCHONDRIAL"/>
    <property type="match status" value="1"/>
</dbReference>
<evidence type="ECO:0000256" key="2">
    <source>
        <dbReference type="ARBA" id="ARBA00004170"/>
    </source>
</evidence>
<dbReference type="InterPro" id="IPR035968">
    <property type="entry name" value="ATP_synth_F1_ATPase_gsu"/>
</dbReference>
<dbReference type="PROSITE" id="PS00153">
    <property type="entry name" value="ATPASE_GAMMA"/>
    <property type="match status" value="1"/>
</dbReference>
<evidence type="ECO:0000256" key="4">
    <source>
        <dbReference type="ARBA" id="ARBA00022448"/>
    </source>
</evidence>
<reference evidence="11" key="1">
    <citation type="submission" date="2020-02" db="EMBL/GenBank/DDBJ databases">
        <authorList>
            <person name="Meier V. D."/>
        </authorList>
    </citation>
    <scope>NUCLEOTIDE SEQUENCE</scope>
    <source>
        <strain evidence="11">AVDCRST_MAG01</strain>
    </source>
</reference>
<evidence type="ECO:0000256" key="3">
    <source>
        <dbReference type="ARBA" id="ARBA00007681"/>
    </source>
</evidence>
<keyword evidence="5 10" id="KW-0375">Hydrogen ion transport</keyword>
<keyword evidence="10" id="KW-1003">Cell membrane</keyword>
<proteinExistence type="inferred from homology"/>
<dbReference type="SUPFAM" id="SSF52943">
    <property type="entry name" value="ATP synthase (F1-ATPase), gamma subunit"/>
    <property type="match status" value="1"/>
</dbReference>
<dbReference type="Pfam" id="PF00231">
    <property type="entry name" value="ATP-synt"/>
    <property type="match status" value="1"/>
</dbReference>
<dbReference type="GO" id="GO:0005886">
    <property type="term" value="C:plasma membrane"/>
    <property type="evidence" value="ECO:0007669"/>
    <property type="project" value="UniProtKB-SubCell"/>
</dbReference>
<dbReference type="Gene3D" id="1.10.287.80">
    <property type="entry name" value="ATP synthase, gamma subunit, helix hairpin domain"/>
    <property type="match status" value="1"/>
</dbReference>
<dbReference type="GO" id="GO:0045259">
    <property type="term" value="C:proton-transporting ATP synthase complex"/>
    <property type="evidence" value="ECO:0007669"/>
    <property type="project" value="UniProtKB-KW"/>
</dbReference>
<keyword evidence="8 10" id="KW-0139">CF(1)</keyword>
<dbReference type="GO" id="GO:0005524">
    <property type="term" value="F:ATP binding"/>
    <property type="evidence" value="ECO:0007669"/>
    <property type="project" value="UniProtKB-UniRule"/>
</dbReference>
<dbReference type="CDD" id="cd12151">
    <property type="entry name" value="F1-ATPase_gamma"/>
    <property type="match status" value="1"/>
</dbReference>
<dbReference type="GO" id="GO:0016787">
    <property type="term" value="F:hydrolase activity"/>
    <property type="evidence" value="ECO:0007669"/>
    <property type="project" value="UniProtKB-KW"/>
</dbReference>
<gene>
    <name evidence="10" type="primary">atpG</name>
    <name evidence="11" type="ORF">AVDCRST_MAG01-01-4619</name>
</gene>
<evidence type="ECO:0000256" key="8">
    <source>
        <dbReference type="ARBA" id="ARBA00023196"/>
    </source>
</evidence>
<keyword evidence="6 10" id="KW-0406">Ion transport</keyword>